<keyword evidence="4" id="KW-1185">Reference proteome</keyword>
<evidence type="ECO:0000313" key="3">
    <source>
        <dbReference type="EnsemblProtists" id="EOD10249"/>
    </source>
</evidence>
<dbReference type="EnsemblProtists" id="EOD10249">
    <property type="protein sequence ID" value="EOD10249"/>
    <property type="gene ID" value="EMIHUDRAFT_215932"/>
</dbReference>
<dbReference type="Gene3D" id="1.10.287.110">
    <property type="entry name" value="DnaJ domain"/>
    <property type="match status" value="1"/>
</dbReference>
<accession>A0A0D3IG64</accession>
<dbReference type="EnsemblProtists" id="EOD08303">
    <property type="protein sequence ID" value="EOD08303"/>
    <property type="gene ID" value="EMIHUDRAFT_249127"/>
</dbReference>
<dbReference type="InterPro" id="IPR036869">
    <property type="entry name" value="J_dom_sf"/>
</dbReference>
<dbReference type="RefSeq" id="XP_005762678.1">
    <property type="nucleotide sequence ID" value="XM_005762621.1"/>
</dbReference>
<protein>
    <recommendedName>
        <fullName evidence="2">J domain-containing protein</fullName>
    </recommendedName>
</protein>
<dbReference type="KEGG" id="ehx:EMIHUDRAFT_215932"/>
<evidence type="ECO:0000256" key="1">
    <source>
        <dbReference type="SAM" id="MobiDB-lite"/>
    </source>
</evidence>
<evidence type="ECO:0000259" key="2">
    <source>
        <dbReference type="PROSITE" id="PS50076"/>
    </source>
</evidence>
<dbReference type="InterPro" id="IPR001623">
    <property type="entry name" value="DnaJ_domain"/>
</dbReference>
<reference evidence="4" key="1">
    <citation type="journal article" date="2013" name="Nature">
        <title>Pan genome of the phytoplankton Emiliania underpins its global distribution.</title>
        <authorList>
            <person name="Read B.A."/>
            <person name="Kegel J."/>
            <person name="Klute M.J."/>
            <person name="Kuo A."/>
            <person name="Lefebvre S.C."/>
            <person name="Maumus F."/>
            <person name="Mayer C."/>
            <person name="Miller J."/>
            <person name="Monier A."/>
            <person name="Salamov A."/>
            <person name="Young J."/>
            <person name="Aguilar M."/>
            <person name="Claverie J.M."/>
            <person name="Frickenhaus S."/>
            <person name="Gonzalez K."/>
            <person name="Herman E.K."/>
            <person name="Lin Y.C."/>
            <person name="Napier J."/>
            <person name="Ogata H."/>
            <person name="Sarno A.F."/>
            <person name="Shmutz J."/>
            <person name="Schroeder D."/>
            <person name="de Vargas C."/>
            <person name="Verret F."/>
            <person name="von Dassow P."/>
            <person name="Valentin K."/>
            <person name="Van de Peer Y."/>
            <person name="Wheeler G."/>
            <person name="Dacks J.B."/>
            <person name="Delwiche C.F."/>
            <person name="Dyhrman S.T."/>
            <person name="Glockner G."/>
            <person name="John U."/>
            <person name="Richards T."/>
            <person name="Worden A.Z."/>
            <person name="Zhang X."/>
            <person name="Grigoriev I.V."/>
            <person name="Allen A.E."/>
            <person name="Bidle K."/>
            <person name="Borodovsky M."/>
            <person name="Bowler C."/>
            <person name="Brownlee C."/>
            <person name="Cock J.M."/>
            <person name="Elias M."/>
            <person name="Gladyshev V.N."/>
            <person name="Groth M."/>
            <person name="Guda C."/>
            <person name="Hadaegh A."/>
            <person name="Iglesias-Rodriguez M.D."/>
            <person name="Jenkins J."/>
            <person name="Jones B.M."/>
            <person name="Lawson T."/>
            <person name="Leese F."/>
            <person name="Lindquist E."/>
            <person name="Lobanov A."/>
            <person name="Lomsadze A."/>
            <person name="Malik S.B."/>
            <person name="Marsh M.E."/>
            <person name="Mackinder L."/>
            <person name="Mock T."/>
            <person name="Mueller-Roeber B."/>
            <person name="Pagarete A."/>
            <person name="Parker M."/>
            <person name="Probert I."/>
            <person name="Quesneville H."/>
            <person name="Raines C."/>
            <person name="Rensing S.A."/>
            <person name="Riano-Pachon D.M."/>
            <person name="Richier S."/>
            <person name="Rokitta S."/>
            <person name="Shiraiwa Y."/>
            <person name="Soanes D.M."/>
            <person name="van der Giezen M."/>
            <person name="Wahlund T.M."/>
            <person name="Williams B."/>
            <person name="Wilson W."/>
            <person name="Wolfe G."/>
            <person name="Wurch L.L."/>
        </authorList>
    </citation>
    <scope>NUCLEOTIDE SEQUENCE</scope>
</reference>
<feature type="region of interest" description="Disordered" evidence="1">
    <location>
        <begin position="176"/>
        <end position="197"/>
    </location>
</feature>
<dbReference type="PaxDb" id="2903-EOD08303"/>
<organism evidence="3 4">
    <name type="scientific">Emiliania huxleyi (strain CCMP1516)</name>
    <dbReference type="NCBI Taxonomy" id="280463"/>
    <lineage>
        <taxon>Eukaryota</taxon>
        <taxon>Haptista</taxon>
        <taxon>Haptophyta</taxon>
        <taxon>Prymnesiophyceae</taxon>
        <taxon>Isochrysidales</taxon>
        <taxon>Noelaerhabdaceae</taxon>
        <taxon>Emiliania</taxon>
    </lineage>
</organism>
<dbReference type="Pfam" id="PF00226">
    <property type="entry name" value="DnaJ"/>
    <property type="match status" value="1"/>
</dbReference>
<dbReference type="GeneID" id="17256403"/>
<dbReference type="STRING" id="2903.R1DNG8"/>
<feature type="compositionally biased region" description="Low complexity" evidence="1">
    <location>
        <begin position="185"/>
        <end position="197"/>
    </location>
</feature>
<dbReference type="PROSITE" id="PS50076">
    <property type="entry name" value="DNAJ_2"/>
    <property type="match status" value="1"/>
</dbReference>
<dbReference type="SUPFAM" id="SSF46565">
    <property type="entry name" value="Chaperone J-domain"/>
    <property type="match status" value="1"/>
</dbReference>
<evidence type="ECO:0000313" key="4">
    <source>
        <dbReference type="Proteomes" id="UP000013827"/>
    </source>
</evidence>
<dbReference type="Proteomes" id="UP000013827">
    <property type="component" value="Unassembled WGS sequence"/>
</dbReference>
<dbReference type="RefSeq" id="XP_005760732.1">
    <property type="nucleotide sequence ID" value="XM_005760675.1"/>
</dbReference>
<dbReference type="KEGG" id="ehx:EMIHUDRAFT_249127"/>
<dbReference type="GeneID" id="17254455"/>
<dbReference type="SMART" id="SM00271">
    <property type="entry name" value="DnaJ"/>
    <property type="match status" value="1"/>
</dbReference>
<feature type="domain" description="J" evidence="2">
    <location>
        <begin position="20"/>
        <end position="96"/>
    </location>
</feature>
<dbReference type="AlphaFoldDB" id="A0A0D3IG64"/>
<sequence length="222" mass="24736">MSWRKQWHSPLFIRAQERELAFRALGIDPSKSSEPSLDEIKERYKTLAHNCHPDRHAGAAEKARAEAEFKRLGQAFETLRKKTPRSRAFIAIDPFQGIPWYHYARYPPWSFARGPPFAPTGFWYSLLLIPIAALLYDAANPSFGERRLERLLEQEAQADAERLAARAAMLAMAAETSRASEHASETTAAGEAAGAATTKDRVAAAFARRAERVSSVEAARAP</sequence>
<dbReference type="HOGENOM" id="CLU_1247375_0_0_1"/>
<dbReference type="CDD" id="cd06257">
    <property type="entry name" value="DnaJ"/>
    <property type="match status" value="1"/>
</dbReference>
<name>A0A0D3IG64_EMIH1</name>
<reference evidence="3" key="2">
    <citation type="submission" date="2024-10" db="UniProtKB">
        <authorList>
            <consortium name="EnsemblProtists"/>
        </authorList>
    </citation>
    <scope>IDENTIFICATION</scope>
</reference>
<proteinExistence type="predicted"/>